<keyword evidence="2" id="KW-0805">Transcription regulation</keyword>
<evidence type="ECO:0000256" key="1">
    <source>
        <dbReference type="ARBA" id="ARBA00022491"/>
    </source>
</evidence>
<keyword evidence="7" id="KW-1185">Reference proteome</keyword>
<gene>
    <name evidence="6" type="ORF">KDA_65490</name>
</gene>
<dbReference type="PANTHER" id="PTHR30146:SF148">
    <property type="entry name" value="HTH-TYPE TRANSCRIPTIONAL REPRESSOR PURR-RELATED"/>
    <property type="match status" value="1"/>
</dbReference>
<keyword evidence="3" id="KW-0238">DNA-binding</keyword>
<dbReference type="GO" id="GO:0000976">
    <property type="term" value="F:transcription cis-regulatory region binding"/>
    <property type="evidence" value="ECO:0007669"/>
    <property type="project" value="TreeGrafter"/>
</dbReference>
<evidence type="ECO:0000256" key="4">
    <source>
        <dbReference type="ARBA" id="ARBA00023163"/>
    </source>
</evidence>
<feature type="domain" description="HTH lacI-type" evidence="5">
    <location>
        <begin position="2"/>
        <end position="56"/>
    </location>
</feature>
<sequence>MANIYDVARLAGVSTGTVSRYLSGNGYVGEISRGRIQKAITELNFSPSRIARGLTKKHTQMIGLVVSDLLNPFIPELVRGAQDCADEAGHCTLIYNTDGKGAREVRALNLLYERRVDGLIITAPETVEGNQCILDLHKRGLPIVLIGRKLATEDIDYVTTDTYSGAIEAVMHLAQLGHRRIAFIEGDAAHDVASDQQRGYLDGLKQAELTYQEHLLVATTLTREGGAAAMIQLLHLPTPPTSVFAVNDIVAVGAMQEALRLGYRVPEQLSIVGFDDITLAANTLPAMTTVRQPKSLLGRTAVELLLDRIDQYEDGTGRELQLPCALIVRESTMHPLI</sequence>
<dbReference type="Proteomes" id="UP000287171">
    <property type="component" value="Unassembled WGS sequence"/>
</dbReference>
<evidence type="ECO:0000313" key="7">
    <source>
        <dbReference type="Proteomes" id="UP000287171"/>
    </source>
</evidence>
<protein>
    <submittedName>
        <fullName evidence="6">LacI family transcriptional regulator</fullName>
    </submittedName>
</protein>
<dbReference type="Pfam" id="PF00356">
    <property type="entry name" value="LacI"/>
    <property type="match status" value="1"/>
</dbReference>
<dbReference type="SMART" id="SM00354">
    <property type="entry name" value="HTH_LACI"/>
    <property type="match status" value="1"/>
</dbReference>
<dbReference type="SUPFAM" id="SSF47413">
    <property type="entry name" value="lambda repressor-like DNA-binding domains"/>
    <property type="match status" value="1"/>
</dbReference>
<dbReference type="PANTHER" id="PTHR30146">
    <property type="entry name" value="LACI-RELATED TRANSCRIPTIONAL REPRESSOR"/>
    <property type="match status" value="1"/>
</dbReference>
<dbReference type="RefSeq" id="WP_161982580.1">
    <property type="nucleotide sequence ID" value="NZ_BIFT01000002.1"/>
</dbReference>
<dbReference type="PROSITE" id="PS50932">
    <property type="entry name" value="HTH_LACI_2"/>
    <property type="match status" value="1"/>
</dbReference>
<dbReference type="AlphaFoldDB" id="A0A402BI76"/>
<dbReference type="CDD" id="cd01392">
    <property type="entry name" value="HTH_LacI"/>
    <property type="match status" value="1"/>
</dbReference>
<dbReference type="Pfam" id="PF13377">
    <property type="entry name" value="Peripla_BP_3"/>
    <property type="match status" value="1"/>
</dbReference>
<organism evidence="6 7">
    <name type="scientific">Dictyobacter alpinus</name>
    <dbReference type="NCBI Taxonomy" id="2014873"/>
    <lineage>
        <taxon>Bacteria</taxon>
        <taxon>Bacillati</taxon>
        <taxon>Chloroflexota</taxon>
        <taxon>Ktedonobacteria</taxon>
        <taxon>Ktedonobacterales</taxon>
        <taxon>Dictyobacteraceae</taxon>
        <taxon>Dictyobacter</taxon>
    </lineage>
</organism>
<dbReference type="InterPro" id="IPR046335">
    <property type="entry name" value="LacI/GalR-like_sensor"/>
</dbReference>
<dbReference type="PROSITE" id="PS00356">
    <property type="entry name" value="HTH_LACI_1"/>
    <property type="match status" value="1"/>
</dbReference>
<reference evidence="7" key="1">
    <citation type="submission" date="2018-12" db="EMBL/GenBank/DDBJ databases">
        <title>Tengunoibacter tsumagoiensis gen. nov., sp. nov., Dictyobacter kobayashii sp. nov., D. alpinus sp. nov., and D. joshuensis sp. nov. and description of Dictyobacteraceae fam. nov. within the order Ktedonobacterales isolated from Tengu-no-mugimeshi.</title>
        <authorList>
            <person name="Wang C.M."/>
            <person name="Zheng Y."/>
            <person name="Sakai Y."/>
            <person name="Toyoda A."/>
            <person name="Minakuchi Y."/>
            <person name="Abe K."/>
            <person name="Yokota A."/>
            <person name="Yabe S."/>
        </authorList>
    </citation>
    <scope>NUCLEOTIDE SEQUENCE [LARGE SCALE GENOMIC DNA]</scope>
    <source>
        <strain evidence="7">Uno16</strain>
    </source>
</reference>
<keyword evidence="4" id="KW-0804">Transcription</keyword>
<dbReference type="EMBL" id="BIFT01000002">
    <property type="protein sequence ID" value="GCE31065.1"/>
    <property type="molecule type" value="Genomic_DNA"/>
</dbReference>
<proteinExistence type="predicted"/>
<dbReference type="Gene3D" id="1.10.260.40">
    <property type="entry name" value="lambda repressor-like DNA-binding domains"/>
    <property type="match status" value="1"/>
</dbReference>
<dbReference type="SUPFAM" id="SSF53822">
    <property type="entry name" value="Periplasmic binding protein-like I"/>
    <property type="match status" value="1"/>
</dbReference>
<dbReference type="Gene3D" id="3.40.50.2300">
    <property type="match status" value="2"/>
</dbReference>
<dbReference type="GO" id="GO:0003700">
    <property type="term" value="F:DNA-binding transcription factor activity"/>
    <property type="evidence" value="ECO:0007669"/>
    <property type="project" value="TreeGrafter"/>
</dbReference>
<keyword evidence="1" id="KW-0678">Repressor</keyword>
<dbReference type="InterPro" id="IPR028082">
    <property type="entry name" value="Peripla_BP_I"/>
</dbReference>
<dbReference type="InterPro" id="IPR010982">
    <property type="entry name" value="Lambda_DNA-bd_dom_sf"/>
</dbReference>
<dbReference type="CDD" id="cd06267">
    <property type="entry name" value="PBP1_LacI_sugar_binding-like"/>
    <property type="match status" value="1"/>
</dbReference>
<evidence type="ECO:0000256" key="3">
    <source>
        <dbReference type="ARBA" id="ARBA00023125"/>
    </source>
</evidence>
<name>A0A402BI76_9CHLR</name>
<evidence type="ECO:0000259" key="5">
    <source>
        <dbReference type="PROSITE" id="PS50932"/>
    </source>
</evidence>
<dbReference type="InterPro" id="IPR000843">
    <property type="entry name" value="HTH_LacI"/>
</dbReference>
<evidence type="ECO:0000256" key="2">
    <source>
        <dbReference type="ARBA" id="ARBA00023015"/>
    </source>
</evidence>
<accession>A0A402BI76</accession>
<evidence type="ECO:0000313" key="6">
    <source>
        <dbReference type="EMBL" id="GCE31065.1"/>
    </source>
</evidence>
<comment type="caution">
    <text evidence="6">The sequence shown here is derived from an EMBL/GenBank/DDBJ whole genome shotgun (WGS) entry which is preliminary data.</text>
</comment>